<accession>A0A2V1P362</accession>
<dbReference type="InterPro" id="IPR025668">
    <property type="entry name" value="Tnp_DDE_dom"/>
</dbReference>
<evidence type="ECO:0000313" key="2">
    <source>
        <dbReference type="EMBL" id="PWG16979.1"/>
    </source>
</evidence>
<organism evidence="2 3">
    <name type="scientific">Salibaculum griseiflavum</name>
    <dbReference type="NCBI Taxonomy" id="1914409"/>
    <lineage>
        <taxon>Bacteria</taxon>
        <taxon>Pseudomonadati</taxon>
        <taxon>Pseudomonadota</taxon>
        <taxon>Alphaproteobacteria</taxon>
        <taxon>Rhodobacterales</taxon>
        <taxon>Roseobacteraceae</taxon>
        <taxon>Salibaculum</taxon>
    </lineage>
</organism>
<feature type="domain" description="Transposase DDE" evidence="1">
    <location>
        <begin position="15"/>
        <end position="69"/>
    </location>
</feature>
<gene>
    <name evidence="2" type="ORF">DFK10_09430</name>
</gene>
<dbReference type="OrthoDB" id="476248at2"/>
<protein>
    <recommendedName>
        <fullName evidence="1">Transposase DDE domain-containing protein</fullName>
    </recommendedName>
</protein>
<keyword evidence="3" id="KW-1185">Reference proteome</keyword>
<evidence type="ECO:0000259" key="1">
    <source>
        <dbReference type="Pfam" id="PF13701"/>
    </source>
</evidence>
<evidence type="ECO:0000313" key="3">
    <source>
        <dbReference type="Proteomes" id="UP000245293"/>
    </source>
</evidence>
<comment type="caution">
    <text evidence="2">The sequence shown here is derived from an EMBL/GenBank/DDBJ whole genome shotgun (WGS) entry which is preliminary data.</text>
</comment>
<dbReference type="Pfam" id="PF13701">
    <property type="entry name" value="DDE_Tnp_1_4"/>
    <property type="match status" value="1"/>
</dbReference>
<dbReference type="Proteomes" id="UP000245293">
    <property type="component" value="Unassembled WGS sequence"/>
</dbReference>
<dbReference type="AlphaFoldDB" id="A0A2V1P362"/>
<name>A0A2V1P362_9RHOB</name>
<dbReference type="EMBL" id="QETF01000008">
    <property type="protein sequence ID" value="PWG16979.1"/>
    <property type="molecule type" value="Genomic_DNA"/>
</dbReference>
<proteinExistence type="predicted"/>
<reference evidence="3" key="1">
    <citation type="submission" date="2018-05" db="EMBL/GenBank/DDBJ databases">
        <authorList>
            <person name="Du Z."/>
            <person name="Wang X."/>
        </authorList>
    </citation>
    <scope>NUCLEOTIDE SEQUENCE [LARGE SCALE GENOMIC DNA]</scope>
    <source>
        <strain evidence="3">WDS4C29</strain>
    </source>
</reference>
<sequence>MDHPEGAGLQRADRVDFDPRVRLEFKGTQLSSDGGLLVMRELDDTLGLSDITAPNLSQPAEMRLQYHSFAADSSILFFRIWFAMNS</sequence>